<dbReference type="STRING" id="1841481.ENSSLDP00000024614"/>
<feature type="compositionally biased region" description="Basic and acidic residues" evidence="1">
    <location>
        <begin position="56"/>
        <end position="66"/>
    </location>
</feature>
<feature type="domain" description="Intracellular hyaluronan-binding protein 4 N-terminal" evidence="2">
    <location>
        <begin position="4"/>
        <end position="78"/>
    </location>
</feature>
<dbReference type="Pfam" id="PF16174">
    <property type="entry name" value="IHABP4_N"/>
    <property type="match status" value="1"/>
</dbReference>
<name>A0A3B4YP92_SERLL</name>
<organism evidence="3 4">
    <name type="scientific">Seriola lalandi dorsalis</name>
    <dbReference type="NCBI Taxonomy" id="1841481"/>
    <lineage>
        <taxon>Eukaryota</taxon>
        <taxon>Metazoa</taxon>
        <taxon>Chordata</taxon>
        <taxon>Craniata</taxon>
        <taxon>Vertebrata</taxon>
        <taxon>Euteleostomi</taxon>
        <taxon>Actinopterygii</taxon>
        <taxon>Neopterygii</taxon>
        <taxon>Teleostei</taxon>
        <taxon>Neoteleostei</taxon>
        <taxon>Acanthomorphata</taxon>
        <taxon>Carangaria</taxon>
        <taxon>Carangiformes</taxon>
        <taxon>Carangidae</taxon>
        <taxon>Seriola</taxon>
    </lineage>
</organism>
<proteinExistence type="predicted"/>
<protein>
    <recommendedName>
        <fullName evidence="2">Intracellular hyaluronan-binding protein 4 N-terminal domain-containing protein</fullName>
    </recommendedName>
</protein>
<reference evidence="3" key="2">
    <citation type="submission" date="2025-09" db="UniProtKB">
        <authorList>
            <consortium name="Ensembl"/>
        </authorList>
    </citation>
    <scope>IDENTIFICATION</scope>
</reference>
<reference evidence="3" key="1">
    <citation type="submission" date="2025-08" db="UniProtKB">
        <authorList>
            <consortium name="Ensembl"/>
        </authorList>
    </citation>
    <scope>IDENTIFICATION</scope>
</reference>
<evidence type="ECO:0000256" key="1">
    <source>
        <dbReference type="SAM" id="MobiDB-lite"/>
    </source>
</evidence>
<evidence type="ECO:0000313" key="4">
    <source>
        <dbReference type="Proteomes" id="UP000261360"/>
    </source>
</evidence>
<dbReference type="AlphaFoldDB" id="A0A3B4YP92"/>
<sequence length="114" mass="12934">MLPDAYGCVVANRFGNLLDDEADPFDLINEVETEKEKKKKKKKKDDDKKGKQKKPGQRESQKDRRLPIASDGQEPVPGGRHTLGCIVVTHPESKRFWQLLVFLDCIVQPSGRFA</sequence>
<evidence type="ECO:0000313" key="3">
    <source>
        <dbReference type="Ensembl" id="ENSSLDP00000024614.1"/>
    </source>
</evidence>
<feature type="region of interest" description="Disordered" evidence="1">
    <location>
        <begin position="28"/>
        <end position="82"/>
    </location>
</feature>
<dbReference type="Proteomes" id="UP000261360">
    <property type="component" value="Unplaced"/>
</dbReference>
<accession>A0A3B4YP92</accession>
<dbReference type="GeneTree" id="ENSGT00940000168987"/>
<keyword evidence="4" id="KW-1185">Reference proteome</keyword>
<evidence type="ECO:0000259" key="2">
    <source>
        <dbReference type="Pfam" id="PF16174"/>
    </source>
</evidence>
<dbReference type="InterPro" id="IPR032381">
    <property type="entry name" value="IHABP4_N"/>
</dbReference>
<dbReference type="Ensembl" id="ENSSLDT00000025391.1">
    <property type="protein sequence ID" value="ENSSLDP00000024614.1"/>
    <property type="gene ID" value="ENSSLDG00000019178.1"/>
</dbReference>